<gene>
    <name evidence="2" type="ORF">NBZ79_02395</name>
</gene>
<dbReference type="EMBL" id="CP098747">
    <property type="protein sequence ID" value="USG61822.1"/>
    <property type="molecule type" value="Genomic_DNA"/>
</dbReference>
<keyword evidence="3" id="KW-1185">Reference proteome</keyword>
<sequence>MSFARHNPGRSLYGHTDISSVRERELLAENNLLRDKNRRLSDAILTLVDHIETKLPSLEAPKSVADEKPNKTERTFKDQRPFQEEPKYKKHKPKKVEILETFQEPIEFAEPAPEMQFSKRKKCSSKAEASKPSDYKVSPDLAPEEIDLLKSPTQERFRGSKLKRETVDVVDLEPGRDEATEHSDFYKAGSVYSSDVPNFDFSDDEPVIDIEFKRKETLRAAMRRRVNRLRW</sequence>
<reference evidence="2" key="1">
    <citation type="submission" date="2022-06" db="EMBL/GenBank/DDBJ databases">
        <title>Sneathiella actinostolidae sp. nov., isolated from a sea anemonein the Western Pacific Ocean.</title>
        <authorList>
            <person name="Wei M.J."/>
        </authorList>
    </citation>
    <scope>NUCLEOTIDE SEQUENCE</scope>
    <source>
        <strain evidence="2">PHK-P5</strain>
    </source>
</reference>
<evidence type="ECO:0000313" key="3">
    <source>
        <dbReference type="Proteomes" id="UP001056291"/>
    </source>
</evidence>
<dbReference type="RefSeq" id="WP_251935087.1">
    <property type="nucleotide sequence ID" value="NZ_CP098747.1"/>
</dbReference>
<feature type="region of interest" description="Disordered" evidence="1">
    <location>
        <begin position="59"/>
        <end position="91"/>
    </location>
</feature>
<accession>A0ABY4W4C3</accession>
<feature type="compositionally biased region" description="Basic and acidic residues" evidence="1">
    <location>
        <begin position="64"/>
        <end position="87"/>
    </location>
</feature>
<proteinExistence type="predicted"/>
<evidence type="ECO:0000313" key="2">
    <source>
        <dbReference type="EMBL" id="USG61822.1"/>
    </source>
</evidence>
<evidence type="ECO:0008006" key="4">
    <source>
        <dbReference type="Google" id="ProtNLM"/>
    </source>
</evidence>
<organism evidence="2 3">
    <name type="scientific">Sneathiella marina</name>
    <dbReference type="NCBI Taxonomy" id="2950108"/>
    <lineage>
        <taxon>Bacteria</taxon>
        <taxon>Pseudomonadati</taxon>
        <taxon>Pseudomonadota</taxon>
        <taxon>Alphaproteobacteria</taxon>
        <taxon>Sneathiellales</taxon>
        <taxon>Sneathiellaceae</taxon>
        <taxon>Sneathiella</taxon>
    </lineage>
</organism>
<feature type="region of interest" description="Disordered" evidence="1">
    <location>
        <begin position="110"/>
        <end position="139"/>
    </location>
</feature>
<dbReference type="Proteomes" id="UP001056291">
    <property type="component" value="Chromosome"/>
</dbReference>
<protein>
    <recommendedName>
        <fullName evidence="4">BZIP domain-containing protein</fullName>
    </recommendedName>
</protein>
<name>A0ABY4W4C3_9PROT</name>
<evidence type="ECO:0000256" key="1">
    <source>
        <dbReference type="SAM" id="MobiDB-lite"/>
    </source>
</evidence>